<protein>
    <submittedName>
        <fullName evidence="10">High-affinity branched-chain amino acid transport system permease protein LivH</fullName>
    </submittedName>
</protein>
<keyword evidence="3" id="KW-1003">Cell membrane</keyword>
<comment type="subcellular location">
    <subcellularLocation>
        <location evidence="1">Cell membrane</location>
        <topology evidence="1">Multi-pass membrane protein</topology>
    </subcellularLocation>
</comment>
<feature type="transmembrane region" description="Helical" evidence="9">
    <location>
        <begin position="32"/>
        <end position="51"/>
    </location>
</feature>
<dbReference type="GO" id="GO:0022857">
    <property type="term" value="F:transmembrane transporter activity"/>
    <property type="evidence" value="ECO:0007669"/>
    <property type="project" value="InterPro"/>
</dbReference>
<evidence type="ECO:0000256" key="8">
    <source>
        <dbReference type="ARBA" id="ARBA00037998"/>
    </source>
</evidence>
<dbReference type="PATRIC" id="fig|271.14.peg.1998"/>
<feature type="transmembrane region" description="Helical" evidence="9">
    <location>
        <begin position="57"/>
        <end position="78"/>
    </location>
</feature>
<accession>A0A0M9AF34</accession>
<evidence type="ECO:0000256" key="9">
    <source>
        <dbReference type="SAM" id="Phobius"/>
    </source>
</evidence>
<keyword evidence="6 9" id="KW-1133">Transmembrane helix</keyword>
<evidence type="ECO:0000313" key="10">
    <source>
        <dbReference type="EMBL" id="KOX90729.1"/>
    </source>
</evidence>
<comment type="caution">
    <text evidence="10">The sequence shown here is derived from an EMBL/GenBank/DDBJ whole genome shotgun (WGS) entry which is preliminary data.</text>
</comment>
<feature type="transmembrane region" description="Helical" evidence="9">
    <location>
        <begin position="131"/>
        <end position="153"/>
    </location>
</feature>
<dbReference type="GO" id="GO:0006865">
    <property type="term" value="P:amino acid transport"/>
    <property type="evidence" value="ECO:0007669"/>
    <property type="project" value="UniProtKB-KW"/>
</dbReference>
<dbReference type="RefSeq" id="WP_053768226.1">
    <property type="nucleotide sequence ID" value="NZ_LHCI01000106.1"/>
</dbReference>
<feature type="transmembrane region" description="Helical" evidence="9">
    <location>
        <begin position="90"/>
        <end position="111"/>
    </location>
</feature>
<keyword evidence="4 9" id="KW-0812">Transmembrane</keyword>
<comment type="similarity">
    <text evidence="8">Belongs to the binding-protein-dependent transport system permease family. LivHM subfamily.</text>
</comment>
<gene>
    <name evidence="10" type="primary">livH_6</name>
    <name evidence="10" type="ORF">BVI061214_01923</name>
</gene>
<feature type="transmembrane region" description="Helical" evidence="9">
    <location>
        <begin position="217"/>
        <end position="244"/>
    </location>
</feature>
<reference evidence="10 11" key="1">
    <citation type="submission" date="2015-07" db="EMBL/GenBank/DDBJ databases">
        <authorList>
            <person name="Noorani M."/>
        </authorList>
    </citation>
    <scope>NUCLEOTIDE SEQUENCE [LARGE SCALE GENOMIC DNA]</scope>
    <source>
        <strain evidence="11">ATCC 25104 / DSM 625 / JCM 10724 / NBRC 103206 / NCIMB 11243 / YT-1</strain>
    </source>
</reference>
<dbReference type="InterPro" id="IPR052157">
    <property type="entry name" value="BCAA_transport_permease"/>
</dbReference>
<sequence>MFAAILVNGLVLSGIYGMLALGFALTYGVARILNLAHTAFYMVAAYALFFFLGWTGFAGAALLGVLVVLLLALAAYGLLLEPLREHEATVLIVTIALALLLQEVVLLLFGGHFRSVPALLPGYVEVLGVRVAQQALLALGFAAAVLLAAWALLKGTRLGLGIRAAAQDQEAAELVGISLSRAGYWAVGLGALLAALAGLAVAPMATLEPHMWNPPLLVVLAAVVLGGLGSLPGALLGALVLAFAEVLVVNLVPGGAFLRTAVALFIMVLVLVARPEGLFGVGFAEER</sequence>
<evidence type="ECO:0000256" key="4">
    <source>
        <dbReference type="ARBA" id="ARBA00022692"/>
    </source>
</evidence>
<evidence type="ECO:0000256" key="6">
    <source>
        <dbReference type="ARBA" id="ARBA00022989"/>
    </source>
</evidence>
<evidence type="ECO:0000256" key="2">
    <source>
        <dbReference type="ARBA" id="ARBA00022448"/>
    </source>
</evidence>
<dbReference type="PANTHER" id="PTHR11795:SF452">
    <property type="entry name" value="ABC TRANSPORTER PERMEASE PROTEIN"/>
    <property type="match status" value="1"/>
</dbReference>
<dbReference type="PANTHER" id="PTHR11795">
    <property type="entry name" value="BRANCHED-CHAIN AMINO ACID TRANSPORT SYSTEM PERMEASE PROTEIN LIVH"/>
    <property type="match status" value="1"/>
</dbReference>
<dbReference type="Pfam" id="PF02653">
    <property type="entry name" value="BPD_transp_2"/>
    <property type="match status" value="1"/>
</dbReference>
<evidence type="ECO:0000256" key="3">
    <source>
        <dbReference type="ARBA" id="ARBA00022475"/>
    </source>
</evidence>
<dbReference type="GO" id="GO:0005886">
    <property type="term" value="C:plasma membrane"/>
    <property type="evidence" value="ECO:0007669"/>
    <property type="project" value="UniProtKB-SubCell"/>
</dbReference>
<evidence type="ECO:0000313" key="11">
    <source>
        <dbReference type="Proteomes" id="UP000037685"/>
    </source>
</evidence>
<dbReference type="CDD" id="cd06582">
    <property type="entry name" value="TM_PBP1_LivH_like"/>
    <property type="match status" value="1"/>
</dbReference>
<keyword evidence="2" id="KW-0813">Transport</keyword>
<evidence type="ECO:0000256" key="7">
    <source>
        <dbReference type="ARBA" id="ARBA00023136"/>
    </source>
</evidence>
<feature type="transmembrane region" description="Helical" evidence="9">
    <location>
        <begin position="6"/>
        <end position="25"/>
    </location>
</feature>
<evidence type="ECO:0000256" key="5">
    <source>
        <dbReference type="ARBA" id="ARBA00022970"/>
    </source>
</evidence>
<dbReference type="EMBL" id="LHCI01000106">
    <property type="protein sequence ID" value="KOX90729.1"/>
    <property type="molecule type" value="Genomic_DNA"/>
</dbReference>
<feature type="transmembrane region" description="Helical" evidence="9">
    <location>
        <begin position="256"/>
        <end position="273"/>
    </location>
</feature>
<keyword evidence="7 9" id="KW-0472">Membrane</keyword>
<feature type="transmembrane region" description="Helical" evidence="9">
    <location>
        <begin position="184"/>
        <end position="205"/>
    </location>
</feature>
<organism evidence="10 11">
    <name type="scientific">Thermus aquaticus</name>
    <dbReference type="NCBI Taxonomy" id="271"/>
    <lineage>
        <taxon>Bacteria</taxon>
        <taxon>Thermotogati</taxon>
        <taxon>Deinococcota</taxon>
        <taxon>Deinococci</taxon>
        <taxon>Thermales</taxon>
        <taxon>Thermaceae</taxon>
        <taxon>Thermus</taxon>
    </lineage>
</organism>
<proteinExistence type="inferred from homology"/>
<dbReference type="Proteomes" id="UP000037685">
    <property type="component" value="Unassembled WGS sequence"/>
</dbReference>
<dbReference type="AlphaFoldDB" id="A0A0M9AF34"/>
<dbReference type="InterPro" id="IPR001851">
    <property type="entry name" value="ABC_transp_permease"/>
</dbReference>
<name>A0A0M9AF34_THEAQ</name>
<keyword evidence="5" id="KW-0029">Amino-acid transport</keyword>
<evidence type="ECO:0000256" key="1">
    <source>
        <dbReference type="ARBA" id="ARBA00004651"/>
    </source>
</evidence>